<protein>
    <submittedName>
        <fullName evidence="2">Uncharacterized protein</fullName>
    </submittedName>
</protein>
<gene>
    <name evidence="2" type="ORF">SAMN04488557_2484</name>
</gene>
<dbReference type="RefSeq" id="WP_177228146.1">
    <property type="nucleotide sequence ID" value="NZ_FPCH01000002.1"/>
</dbReference>
<dbReference type="STRING" id="51670.SAMN04488557_2484"/>
<feature type="transmembrane region" description="Helical" evidence="1">
    <location>
        <begin position="33"/>
        <end position="51"/>
    </location>
</feature>
<dbReference type="AlphaFoldDB" id="A0A1I7NK92"/>
<keyword evidence="1" id="KW-1133">Transmembrane helix</keyword>
<sequence length="54" mass="6103">MTFFTDYFEAIDIIAIIACVALVLAAFVRRENIWLGILAVVVILWAVTRVLHIV</sequence>
<name>A0A1I7NK92_9HYPH</name>
<dbReference type="Proteomes" id="UP000199423">
    <property type="component" value="Unassembled WGS sequence"/>
</dbReference>
<accession>A0A1I7NK92</accession>
<keyword evidence="1" id="KW-0472">Membrane</keyword>
<proteinExistence type="predicted"/>
<evidence type="ECO:0000313" key="2">
    <source>
        <dbReference type="EMBL" id="SFV35029.1"/>
    </source>
</evidence>
<dbReference type="EMBL" id="FPCH01000002">
    <property type="protein sequence ID" value="SFV35029.1"/>
    <property type="molecule type" value="Genomic_DNA"/>
</dbReference>
<keyword evidence="1" id="KW-0812">Transmembrane</keyword>
<reference evidence="3" key="1">
    <citation type="submission" date="2016-10" db="EMBL/GenBank/DDBJ databases">
        <authorList>
            <person name="Varghese N."/>
            <person name="Submissions S."/>
        </authorList>
    </citation>
    <scope>NUCLEOTIDE SEQUENCE [LARGE SCALE GENOMIC DNA]</scope>
    <source>
        <strain evidence="3">DSM 1565</strain>
    </source>
</reference>
<keyword evidence="3" id="KW-1185">Reference proteome</keyword>
<evidence type="ECO:0000313" key="3">
    <source>
        <dbReference type="Proteomes" id="UP000199423"/>
    </source>
</evidence>
<organism evidence="2 3">
    <name type="scientific">Hyphomicrobium facile</name>
    <dbReference type="NCBI Taxonomy" id="51670"/>
    <lineage>
        <taxon>Bacteria</taxon>
        <taxon>Pseudomonadati</taxon>
        <taxon>Pseudomonadota</taxon>
        <taxon>Alphaproteobacteria</taxon>
        <taxon>Hyphomicrobiales</taxon>
        <taxon>Hyphomicrobiaceae</taxon>
        <taxon>Hyphomicrobium</taxon>
    </lineage>
</organism>
<feature type="transmembrane region" description="Helical" evidence="1">
    <location>
        <begin position="7"/>
        <end position="27"/>
    </location>
</feature>
<evidence type="ECO:0000256" key="1">
    <source>
        <dbReference type="SAM" id="Phobius"/>
    </source>
</evidence>